<gene>
    <name evidence="1" type="ORF">AYI68_g1590</name>
</gene>
<proteinExistence type="predicted"/>
<name>A0A1R0H510_9FUNG</name>
<dbReference type="Proteomes" id="UP000187455">
    <property type="component" value="Unassembled WGS sequence"/>
</dbReference>
<evidence type="ECO:0000313" key="1">
    <source>
        <dbReference type="EMBL" id="OLY84249.1"/>
    </source>
</evidence>
<sequence length="83" mass="8893">MNQDRMVKRTQFLETRLFDAGDKRGELSSALIFMDIAQVSSDAAGVVGGGDGASRQVPFEGQDKALLALIAHSLQLVERGGML</sequence>
<dbReference type="EMBL" id="LSSL01000561">
    <property type="protein sequence ID" value="OLY84249.1"/>
    <property type="molecule type" value="Genomic_DNA"/>
</dbReference>
<dbReference type="AlphaFoldDB" id="A0A1R0H510"/>
<protein>
    <submittedName>
        <fullName evidence="1">Uncharacterized protein</fullName>
    </submittedName>
</protein>
<accession>A0A1R0H510</accession>
<reference evidence="1 2" key="1">
    <citation type="journal article" date="2016" name="Mol. Biol. Evol.">
        <title>Genome-Wide Survey of Gut Fungi (Harpellales) Reveals the First Horizontally Transferred Ubiquitin Gene from a Mosquito Host.</title>
        <authorList>
            <person name="Wang Y."/>
            <person name="White M.M."/>
            <person name="Kvist S."/>
            <person name="Moncalvo J.M."/>
        </authorList>
    </citation>
    <scope>NUCLEOTIDE SEQUENCE [LARGE SCALE GENOMIC DNA]</scope>
    <source>
        <strain evidence="1 2">ALG-7-W6</strain>
    </source>
</reference>
<comment type="caution">
    <text evidence="1">The sequence shown here is derived from an EMBL/GenBank/DDBJ whole genome shotgun (WGS) entry which is preliminary data.</text>
</comment>
<evidence type="ECO:0000313" key="2">
    <source>
        <dbReference type="Proteomes" id="UP000187455"/>
    </source>
</evidence>
<keyword evidence="2" id="KW-1185">Reference proteome</keyword>
<organism evidence="1 2">
    <name type="scientific">Smittium mucronatum</name>
    <dbReference type="NCBI Taxonomy" id="133383"/>
    <lineage>
        <taxon>Eukaryota</taxon>
        <taxon>Fungi</taxon>
        <taxon>Fungi incertae sedis</taxon>
        <taxon>Zoopagomycota</taxon>
        <taxon>Kickxellomycotina</taxon>
        <taxon>Harpellomycetes</taxon>
        <taxon>Harpellales</taxon>
        <taxon>Legeriomycetaceae</taxon>
        <taxon>Smittium</taxon>
    </lineage>
</organism>